<dbReference type="EMBL" id="JACHMY010000001">
    <property type="protein sequence ID" value="MBB5833382.1"/>
    <property type="molecule type" value="Genomic_DNA"/>
</dbReference>
<evidence type="ECO:0000313" key="1">
    <source>
        <dbReference type="EMBL" id="MBB5833382.1"/>
    </source>
</evidence>
<dbReference type="InterPro" id="IPR013324">
    <property type="entry name" value="RNA_pol_sigma_r3/r4-like"/>
</dbReference>
<dbReference type="Proteomes" id="UP000549971">
    <property type="component" value="Unassembled WGS sequence"/>
</dbReference>
<evidence type="ECO:0000313" key="2">
    <source>
        <dbReference type="Proteomes" id="UP000549971"/>
    </source>
</evidence>
<keyword evidence="1" id="KW-0240">DNA-directed RNA polymerase</keyword>
<organism evidence="1 2">
    <name type="scientific">Kribbella italica</name>
    <dbReference type="NCBI Taxonomy" id="1540520"/>
    <lineage>
        <taxon>Bacteria</taxon>
        <taxon>Bacillati</taxon>
        <taxon>Actinomycetota</taxon>
        <taxon>Actinomycetes</taxon>
        <taxon>Propionibacteriales</taxon>
        <taxon>Kribbellaceae</taxon>
        <taxon>Kribbella</taxon>
    </lineage>
</organism>
<sequence>MTYTREMVEQLLPMLWDPDAVWGAKAPQAPPQDMPRATPNKKEGNTLYAHLADMNTGWEKAELTLKERRAIFLHYGLDWSEKDVAYNQEISPQGINVRLFTGVGKLVAHLNGGEFTEAAVC</sequence>
<gene>
    <name evidence="1" type="ORF">HDA39_000116</name>
</gene>
<comment type="caution">
    <text evidence="1">The sequence shown here is derived from an EMBL/GenBank/DDBJ whole genome shotgun (WGS) entry which is preliminary data.</text>
</comment>
<dbReference type="RefSeq" id="WP_184793277.1">
    <property type="nucleotide sequence ID" value="NZ_JACHMY010000001.1"/>
</dbReference>
<name>A0A7W9J1K2_9ACTN</name>
<keyword evidence="2" id="KW-1185">Reference proteome</keyword>
<keyword evidence="1" id="KW-0804">Transcription</keyword>
<dbReference type="GO" id="GO:0000428">
    <property type="term" value="C:DNA-directed RNA polymerase complex"/>
    <property type="evidence" value="ECO:0007669"/>
    <property type="project" value="UniProtKB-KW"/>
</dbReference>
<proteinExistence type="predicted"/>
<reference evidence="1 2" key="1">
    <citation type="submission" date="2020-08" db="EMBL/GenBank/DDBJ databases">
        <title>Sequencing the genomes of 1000 actinobacteria strains.</title>
        <authorList>
            <person name="Klenk H.-P."/>
        </authorList>
    </citation>
    <scope>NUCLEOTIDE SEQUENCE [LARGE SCALE GENOMIC DNA]</scope>
    <source>
        <strain evidence="1 2">DSM 28967</strain>
    </source>
</reference>
<protein>
    <submittedName>
        <fullName evidence="1">DNA-directed RNA polymerase specialized sigma24 family protein</fullName>
    </submittedName>
</protein>
<dbReference type="AlphaFoldDB" id="A0A7W9J1K2"/>
<accession>A0A7W9J1K2</accession>
<dbReference type="SUPFAM" id="SSF88659">
    <property type="entry name" value="Sigma3 and sigma4 domains of RNA polymerase sigma factors"/>
    <property type="match status" value="1"/>
</dbReference>